<dbReference type="GO" id="GO:0016020">
    <property type="term" value="C:membrane"/>
    <property type="evidence" value="ECO:0007669"/>
    <property type="project" value="UniProtKB-SubCell"/>
</dbReference>
<dbReference type="GO" id="GO:0004252">
    <property type="term" value="F:serine-type endopeptidase activity"/>
    <property type="evidence" value="ECO:0007669"/>
    <property type="project" value="TreeGrafter"/>
</dbReference>
<dbReference type="PANTHER" id="PTHR22939">
    <property type="entry name" value="SERINE PROTEASE FAMILY S1C HTRA-RELATED"/>
    <property type="match status" value="1"/>
</dbReference>
<comment type="caution">
    <text evidence="7">The sequence shown here is derived from an EMBL/GenBank/DDBJ whole genome shotgun (WGS) entry which is preliminary data.</text>
</comment>
<dbReference type="OrthoDB" id="4217619at2759"/>
<dbReference type="PANTHER" id="PTHR22939:SF129">
    <property type="entry name" value="SERINE PROTEASE HTRA2, MITOCHONDRIAL"/>
    <property type="match status" value="1"/>
</dbReference>
<dbReference type="Pfam" id="PF00379">
    <property type="entry name" value="Chitin_bind_4"/>
    <property type="match status" value="1"/>
</dbReference>
<sequence length="821" mass="89290">MASSLSWLPRTFLARDGSKLSRFATIVLADRYQARIRVFHSHRHQGRKAYDSRPREFLTCTALISAIGLGYVLCNWKDDIRRRIENLVVPNCPVIHAVSLPPSDGNQNRDRYNFIADVVEISAPSVVYIEIKDTRRIDFFTGKPATTSNGSGFIVSQDGLILTNAHVVVNKPNTTVKTNLPVMKLGCSANIRPGEFVVAIGSPLALSNTITSGVVSSVNRQSQELGLHNPHMGYIQTDAAITFGNSGGPLVNLNGEAIGINAMKVTSGISFAIPIDYAKEFLNKVELRKKNKGITFQEAPRRRYMGITMQTLMPDTLLEMQQYNEYTHVRHGVLVWKVMLGSPAHNAGLQPGDVVTHANGNPVVNSSNIYKILEQPGTIKLQVIPVFAFLGVATSAQLTLLPYAYLADPLPVYHQSQDTRVGVHAYSYAGGPSAKEEVRGLDGVTRGSYSYVDAHGILQSVFYVADEGGFRVAATNLPTDSDQLFAIGEPVLSAANVHLQEHAKATAAEEVERTTSRRKRSLEASTDDQDQKTGNPNSQEDRDSANASPKSSHELSAQEKKIDTGRSNRDTTASIVAPVYGLSDSILIPRLTGAATSTQSRVDIHNNVRLKAVQPVETIGVLSAPAYETVILPSQVPLATSHQSRVQVHNNLRVETPEKLFKEAIQPETSSVSAIQLGPLPVLPALPDYNENRIQLYKSLGLEGPNRKNAVKLDAVPLAIVETPIKTPVPVVPVVTKQALPVVTEQALPVVTAVSSQSRTQIHRNAKLEVAVPIVSEPTVYVATSYAQPISAAWTILATPLAQSSQYRSQIHSNEKLELTK</sequence>
<keyword evidence="3" id="KW-0720">Serine protease</keyword>
<dbReference type="PROSITE" id="PS50106">
    <property type="entry name" value="PDZ"/>
    <property type="match status" value="1"/>
</dbReference>
<dbReference type="InterPro" id="IPR009003">
    <property type="entry name" value="Peptidase_S1_PA"/>
</dbReference>
<evidence type="ECO:0000259" key="6">
    <source>
        <dbReference type="PROSITE" id="PS50106"/>
    </source>
</evidence>
<keyword evidence="4" id="KW-0193">Cuticle</keyword>
<dbReference type="STRING" id="67767.A0A0J7P0B0"/>
<dbReference type="SUPFAM" id="SSF50494">
    <property type="entry name" value="Trypsin-like serine proteases"/>
    <property type="match status" value="1"/>
</dbReference>
<accession>A0A0J7P0B0</accession>
<dbReference type="GO" id="GO:0042302">
    <property type="term" value="F:structural constituent of cuticle"/>
    <property type="evidence" value="ECO:0007669"/>
    <property type="project" value="UniProtKB-UniRule"/>
</dbReference>
<dbReference type="InterPro" id="IPR001478">
    <property type="entry name" value="PDZ"/>
</dbReference>
<dbReference type="EMBL" id="LBMM01000561">
    <property type="protein sequence ID" value="KMQ98060.1"/>
    <property type="molecule type" value="Genomic_DNA"/>
</dbReference>
<evidence type="ECO:0000256" key="3">
    <source>
        <dbReference type="ARBA" id="ARBA00022825"/>
    </source>
</evidence>
<comment type="subcellular location">
    <subcellularLocation>
        <location evidence="1">Membrane</location>
        <topology evidence="1">Single-pass membrane protein</topology>
    </subcellularLocation>
</comment>
<dbReference type="PROSITE" id="PS51155">
    <property type="entry name" value="CHIT_BIND_RR_2"/>
    <property type="match status" value="1"/>
</dbReference>
<dbReference type="InterPro" id="IPR036034">
    <property type="entry name" value="PDZ_sf"/>
</dbReference>
<evidence type="ECO:0000313" key="7">
    <source>
        <dbReference type="EMBL" id="KMQ98060.1"/>
    </source>
</evidence>
<dbReference type="AlphaFoldDB" id="A0A0J7P0B0"/>
<dbReference type="InterPro" id="IPR000618">
    <property type="entry name" value="Insect_cuticle"/>
</dbReference>
<feature type="domain" description="PDZ" evidence="6">
    <location>
        <begin position="284"/>
        <end position="367"/>
    </location>
</feature>
<comment type="similarity">
    <text evidence="2">Belongs to the peptidase S1C family.</text>
</comment>
<name>A0A0J7P0B0_LASNI</name>
<evidence type="ECO:0000256" key="5">
    <source>
        <dbReference type="SAM" id="MobiDB-lite"/>
    </source>
</evidence>
<dbReference type="SUPFAM" id="SSF50156">
    <property type="entry name" value="PDZ domain-like"/>
    <property type="match status" value="1"/>
</dbReference>
<reference evidence="7 8" key="1">
    <citation type="submission" date="2015-04" db="EMBL/GenBank/DDBJ databases">
        <title>Lasius niger genome sequencing.</title>
        <authorList>
            <person name="Konorov E.A."/>
            <person name="Nikitin M.A."/>
            <person name="Kirill M.V."/>
            <person name="Chang P."/>
        </authorList>
    </citation>
    <scope>NUCLEOTIDE SEQUENCE [LARGE SCALE GENOMIC DNA]</scope>
    <source>
        <tissue evidence="7">Whole</tissue>
    </source>
</reference>
<dbReference type="GO" id="GO:0043065">
    <property type="term" value="P:positive regulation of apoptotic process"/>
    <property type="evidence" value="ECO:0007669"/>
    <property type="project" value="TreeGrafter"/>
</dbReference>
<dbReference type="PaxDb" id="67767-A0A0J7P0B0"/>
<dbReference type="SMART" id="SM00228">
    <property type="entry name" value="PDZ"/>
    <property type="match status" value="1"/>
</dbReference>
<evidence type="ECO:0000313" key="8">
    <source>
        <dbReference type="Proteomes" id="UP000036403"/>
    </source>
</evidence>
<dbReference type="GO" id="GO:0006508">
    <property type="term" value="P:proteolysis"/>
    <property type="evidence" value="ECO:0007669"/>
    <property type="project" value="UniProtKB-KW"/>
</dbReference>
<dbReference type="InterPro" id="IPR041489">
    <property type="entry name" value="PDZ_6"/>
</dbReference>
<gene>
    <name evidence="7" type="ORF">RF55_1591</name>
</gene>
<keyword evidence="7" id="KW-0645">Protease</keyword>
<dbReference type="Proteomes" id="UP000036403">
    <property type="component" value="Unassembled WGS sequence"/>
</dbReference>
<proteinExistence type="inferred from homology"/>
<evidence type="ECO:0000256" key="1">
    <source>
        <dbReference type="ARBA" id="ARBA00004167"/>
    </source>
</evidence>
<evidence type="ECO:0000256" key="2">
    <source>
        <dbReference type="ARBA" id="ARBA00010541"/>
    </source>
</evidence>
<keyword evidence="3" id="KW-0378">Hydrolase</keyword>
<dbReference type="Gene3D" id="2.40.10.120">
    <property type="match status" value="2"/>
</dbReference>
<protein>
    <submittedName>
        <fullName evidence="7">Serine protease mitochondrial</fullName>
    </submittedName>
</protein>
<dbReference type="Gene3D" id="2.30.42.10">
    <property type="match status" value="1"/>
</dbReference>
<feature type="compositionally biased region" description="Basic and acidic residues" evidence="5">
    <location>
        <begin position="551"/>
        <end position="569"/>
    </location>
</feature>
<dbReference type="GO" id="GO:0012501">
    <property type="term" value="P:programmed cell death"/>
    <property type="evidence" value="ECO:0007669"/>
    <property type="project" value="TreeGrafter"/>
</dbReference>
<dbReference type="Pfam" id="PF13365">
    <property type="entry name" value="Trypsin_2"/>
    <property type="match status" value="1"/>
</dbReference>
<organism evidence="7 8">
    <name type="scientific">Lasius niger</name>
    <name type="common">Black garden ant</name>
    <dbReference type="NCBI Taxonomy" id="67767"/>
    <lineage>
        <taxon>Eukaryota</taxon>
        <taxon>Metazoa</taxon>
        <taxon>Ecdysozoa</taxon>
        <taxon>Arthropoda</taxon>
        <taxon>Hexapoda</taxon>
        <taxon>Insecta</taxon>
        <taxon>Pterygota</taxon>
        <taxon>Neoptera</taxon>
        <taxon>Endopterygota</taxon>
        <taxon>Hymenoptera</taxon>
        <taxon>Apocrita</taxon>
        <taxon>Aculeata</taxon>
        <taxon>Formicoidea</taxon>
        <taxon>Formicidae</taxon>
        <taxon>Formicinae</taxon>
        <taxon>Lasius</taxon>
        <taxon>Lasius</taxon>
    </lineage>
</organism>
<feature type="region of interest" description="Disordered" evidence="5">
    <location>
        <begin position="503"/>
        <end position="569"/>
    </location>
</feature>
<keyword evidence="8" id="KW-1185">Reference proteome</keyword>
<evidence type="ECO:0000256" key="4">
    <source>
        <dbReference type="PROSITE-ProRule" id="PRU00497"/>
    </source>
</evidence>
<dbReference type="Pfam" id="PF17820">
    <property type="entry name" value="PDZ_6"/>
    <property type="match status" value="1"/>
</dbReference>